<name>A0ACC2JUH0_9PEZI</name>
<dbReference type="Proteomes" id="UP001153332">
    <property type="component" value="Unassembled WGS sequence"/>
</dbReference>
<comment type="caution">
    <text evidence="1">The sequence shown here is derived from an EMBL/GenBank/DDBJ whole genome shotgun (WGS) entry which is preliminary data.</text>
</comment>
<accession>A0ACC2JUH0</accession>
<sequence>MAAAGRTQALRDLVHEVSIAIQDVDEQVLDSDYIKYVVIGLEKGEEPVGFDYSDPEAHFEDFDDLRFWRKYFEFVLREWNLDQHGERMSNSELNFLIERLTAPAIRLDHYGALLMAEYGRLPNAPAKRMQGIDKRRTLLNGFLNSAEVALEVYYKKRDVKPTLRQRRPVRETDAAEALRLPNKSRPSASERETQKTSSSRKVLRELFIGFISNGTLITFTALFTIASAILSAYGYSVAVRSPKELGWSSPEFYNTAQSALMQLLSLYVTVLPALRHKNLKSSYNRWSWLLAGVGFIAPFLAIGYFHRGPDASQLVFPENNLTMTFTAGEKLRSHAPAAGEEDKTSVLGKGGRREVLELYLAYDNAQWVGNRRLAAEGEDQVKRNEAETRNATLAVDNRRKQASSWH</sequence>
<evidence type="ECO:0000313" key="1">
    <source>
        <dbReference type="EMBL" id="KAJ8130974.1"/>
    </source>
</evidence>
<reference evidence="1" key="1">
    <citation type="submission" date="2022-12" db="EMBL/GenBank/DDBJ databases">
        <title>Genome Sequence of Lasiodiplodia mahajangana.</title>
        <authorList>
            <person name="Buettner E."/>
        </authorList>
    </citation>
    <scope>NUCLEOTIDE SEQUENCE</scope>
    <source>
        <strain evidence="1">VT137</strain>
    </source>
</reference>
<organism evidence="1 2">
    <name type="scientific">Lasiodiplodia mahajangana</name>
    <dbReference type="NCBI Taxonomy" id="1108764"/>
    <lineage>
        <taxon>Eukaryota</taxon>
        <taxon>Fungi</taxon>
        <taxon>Dikarya</taxon>
        <taxon>Ascomycota</taxon>
        <taxon>Pezizomycotina</taxon>
        <taxon>Dothideomycetes</taxon>
        <taxon>Dothideomycetes incertae sedis</taxon>
        <taxon>Botryosphaeriales</taxon>
        <taxon>Botryosphaeriaceae</taxon>
        <taxon>Lasiodiplodia</taxon>
    </lineage>
</organism>
<evidence type="ECO:0000313" key="2">
    <source>
        <dbReference type="Proteomes" id="UP001153332"/>
    </source>
</evidence>
<proteinExistence type="predicted"/>
<gene>
    <name evidence="1" type="ORF">O1611_g2654</name>
</gene>
<protein>
    <submittedName>
        <fullName evidence="1">Uncharacterized protein</fullName>
    </submittedName>
</protein>
<dbReference type="EMBL" id="JAPUUL010000385">
    <property type="protein sequence ID" value="KAJ8130974.1"/>
    <property type="molecule type" value="Genomic_DNA"/>
</dbReference>
<keyword evidence="2" id="KW-1185">Reference proteome</keyword>